<dbReference type="Proteomes" id="UP001153076">
    <property type="component" value="Unassembled WGS sequence"/>
</dbReference>
<feature type="region of interest" description="Disordered" evidence="1">
    <location>
        <begin position="1"/>
        <end position="27"/>
    </location>
</feature>
<dbReference type="EMBL" id="JAKOGI010000118">
    <property type="protein sequence ID" value="KAJ8443458.1"/>
    <property type="molecule type" value="Genomic_DNA"/>
</dbReference>
<gene>
    <name evidence="2" type="ORF">Cgig2_026245</name>
</gene>
<evidence type="ECO:0000313" key="2">
    <source>
        <dbReference type="EMBL" id="KAJ8443458.1"/>
    </source>
</evidence>
<proteinExistence type="predicted"/>
<name>A0A9Q1QI58_9CARY</name>
<evidence type="ECO:0000313" key="3">
    <source>
        <dbReference type="Proteomes" id="UP001153076"/>
    </source>
</evidence>
<keyword evidence="3" id="KW-1185">Reference proteome</keyword>
<reference evidence="2" key="1">
    <citation type="submission" date="2022-04" db="EMBL/GenBank/DDBJ databases">
        <title>Carnegiea gigantea Genome sequencing and assembly v2.</title>
        <authorList>
            <person name="Copetti D."/>
            <person name="Sanderson M.J."/>
            <person name="Burquez A."/>
            <person name="Wojciechowski M.F."/>
        </authorList>
    </citation>
    <scope>NUCLEOTIDE SEQUENCE</scope>
    <source>
        <strain evidence="2">SGP5-SGP5p</strain>
        <tissue evidence="2">Aerial part</tissue>
    </source>
</reference>
<evidence type="ECO:0000256" key="1">
    <source>
        <dbReference type="SAM" id="MobiDB-lite"/>
    </source>
</evidence>
<accession>A0A9Q1QI58</accession>
<comment type="caution">
    <text evidence="2">The sequence shown here is derived from an EMBL/GenBank/DDBJ whole genome shotgun (WGS) entry which is preliminary data.</text>
</comment>
<organism evidence="2 3">
    <name type="scientific">Carnegiea gigantea</name>
    <dbReference type="NCBI Taxonomy" id="171969"/>
    <lineage>
        <taxon>Eukaryota</taxon>
        <taxon>Viridiplantae</taxon>
        <taxon>Streptophyta</taxon>
        <taxon>Embryophyta</taxon>
        <taxon>Tracheophyta</taxon>
        <taxon>Spermatophyta</taxon>
        <taxon>Magnoliopsida</taxon>
        <taxon>eudicotyledons</taxon>
        <taxon>Gunneridae</taxon>
        <taxon>Pentapetalae</taxon>
        <taxon>Caryophyllales</taxon>
        <taxon>Cactineae</taxon>
        <taxon>Cactaceae</taxon>
        <taxon>Cactoideae</taxon>
        <taxon>Echinocereeae</taxon>
        <taxon>Carnegiea</taxon>
    </lineage>
</organism>
<dbReference type="AlphaFoldDB" id="A0A9Q1QI58"/>
<protein>
    <submittedName>
        <fullName evidence="2">Uncharacterized protein</fullName>
    </submittedName>
</protein>
<sequence length="197" mass="22344">MIADGVFIDGSPSGSPTTARREEEEAGLKGSYDEELCNATMIGIIKDGKEHILVYSFNNRIAQDRVVSSSCNNNSQLLNTEETLHYQKESNKSSPTNQHCHTKFSSPFAMGWDTYAGLCEKQEYLEAENRSLLPVLTLFRHVTKMPKQRYIQRRARKVHEAKPNELVLHAVAPYLKQGFHLSSQQAYKSHVHHRTGL</sequence>